<organism evidence="1 2">
    <name type="scientific">Albula glossodonta</name>
    <name type="common">roundjaw bonefish</name>
    <dbReference type="NCBI Taxonomy" id="121402"/>
    <lineage>
        <taxon>Eukaryota</taxon>
        <taxon>Metazoa</taxon>
        <taxon>Chordata</taxon>
        <taxon>Craniata</taxon>
        <taxon>Vertebrata</taxon>
        <taxon>Euteleostomi</taxon>
        <taxon>Actinopterygii</taxon>
        <taxon>Neopterygii</taxon>
        <taxon>Teleostei</taxon>
        <taxon>Albuliformes</taxon>
        <taxon>Albulidae</taxon>
        <taxon>Albula</taxon>
    </lineage>
</organism>
<reference evidence="1" key="1">
    <citation type="thesis" date="2021" institute="BYU ScholarsArchive" country="Provo, UT, USA">
        <title>Applications of and Algorithms for Genome Assembly and Genomic Analyses with an Emphasis on Marine Teleosts.</title>
        <authorList>
            <person name="Pickett B.D."/>
        </authorList>
    </citation>
    <scope>NUCLEOTIDE SEQUENCE</scope>
    <source>
        <strain evidence="1">HI-2016</strain>
    </source>
</reference>
<protein>
    <submittedName>
        <fullName evidence="1">Uncharacterized protein</fullName>
    </submittedName>
</protein>
<dbReference type="PANTHER" id="PTHR46688">
    <property type="entry name" value="ADP-RIBOSYLATION FACTOR-LIKE PROTEIN 16"/>
    <property type="match status" value="1"/>
</dbReference>
<name>A0A8T2NG09_9TELE</name>
<sequence length="84" mass="9772">MWYLYLNLLKTVNFNHPQQYSKHLLLLSTRDLPCPMTLMEMKSFFRIDDIIASATQQITVLEASARSGQGLMDVLHWLDSTIKE</sequence>
<dbReference type="EMBL" id="JAFBMS010000079">
    <property type="protein sequence ID" value="KAG9337871.1"/>
    <property type="molecule type" value="Genomic_DNA"/>
</dbReference>
<dbReference type="PANTHER" id="PTHR46688:SF1">
    <property type="entry name" value="ADP-RIBOSYLATION FACTOR-LIKE PROTEIN 16"/>
    <property type="match status" value="1"/>
</dbReference>
<proteinExistence type="predicted"/>
<comment type="caution">
    <text evidence="1">The sequence shown here is derived from an EMBL/GenBank/DDBJ whole genome shotgun (WGS) entry which is preliminary data.</text>
</comment>
<dbReference type="OrthoDB" id="365445at2759"/>
<accession>A0A8T2NG09</accession>
<dbReference type="InterPro" id="IPR027417">
    <property type="entry name" value="P-loop_NTPase"/>
</dbReference>
<keyword evidence="2" id="KW-1185">Reference proteome</keyword>
<dbReference type="Gene3D" id="3.40.50.300">
    <property type="entry name" value="P-loop containing nucleotide triphosphate hydrolases"/>
    <property type="match status" value="1"/>
</dbReference>
<evidence type="ECO:0000313" key="2">
    <source>
        <dbReference type="Proteomes" id="UP000824540"/>
    </source>
</evidence>
<evidence type="ECO:0000313" key="1">
    <source>
        <dbReference type="EMBL" id="KAG9337871.1"/>
    </source>
</evidence>
<dbReference type="Proteomes" id="UP000824540">
    <property type="component" value="Unassembled WGS sequence"/>
</dbReference>
<dbReference type="AlphaFoldDB" id="A0A8T2NG09"/>
<gene>
    <name evidence="1" type="ORF">JZ751_027523</name>
</gene>